<proteinExistence type="predicted"/>
<dbReference type="PANTHER" id="PTHR46451">
    <property type="entry name" value="RAS-RESPONSIVE ELEMENT-BINDING PROTEIN 1"/>
    <property type="match status" value="1"/>
</dbReference>
<feature type="domain" description="C2H2-type" evidence="3">
    <location>
        <begin position="689"/>
        <end position="719"/>
    </location>
</feature>
<feature type="compositionally biased region" description="Basic and acidic residues" evidence="2">
    <location>
        <begin position="88"/>
        <end position="111"/>
    </location>
</feature>
<dbReference type="EMBL" id="JAFNEN010000091">
    <property type="protein sequence ID" value="KAG8195236.1"/>
    <property type="molecule type" value="Genomic_DNA"/>
</dbReference>
<dbReference type="FunFam" id="3.30.160.60:FF:000264">
    <property type="entry name" value="Zinc finger protein 236"/>
    <property type="match status" value="1"/>
</dbReference>
<gene>
    <name evidence="4" type="ORF">JTE90_027977</name>
</gene>
<dbReference type="GO" id="GO:0008270">
    <property type="term" value="F:zinc ion binding"/>
    <property type="evidence" value="ECO:0007669"/>
    <property type="project" value="UniProtKB-KW"/>
</dbReference>
<evidence type="ECO:0000313" key="5">
    <source>
        <dbReference type="Proteomes" id="UP000827092"/>
    </source>
</evidence>
<dbReference type="InterPro" id="IPR036236">
    <property type="entry name" value="Znf_C2H2_sf"/>
</dbReference>
<feature type="region of interest" description="Disordered" evidence="2">
    <location>
        <begin position="946"/>
        <end position="965"/>
    </location>
</feature>
<dbReference type="PROSITE" id="PS00028">
    <property type="entry name" value="ZINC_FINGER_C2H2_1"/>
    <property type="match status" value="11"/>
</dbReference>
<accession>A0AAV6VHZ6</accession>
<feature type="domain" description="C2H2-type" evidence="3">
    <location>
        <begin position="156"/>
        <end position="183"/>
    </location>
</feature>
<dbReference type="Proteomes" id="UP000827092">
    <property type="component" value="Unassembled WGS sequence"/>
</dbReference>
<feature type="compositionally biased region" description="Polar residues" evidence="2">
    <location>
        <begin position="61"/>
        <end position="82"/>
    </location>
</feature>
<dbReference type="SUPFAM" id="SSF57667">
    <property type="entry name" value="beta-beta-alpha zinc fingers"/>
    <property type="match status" value="4"/>
</dbReference>
<feature type="domain" description="C2H2-type" evidence="3">
    <location>
        <begin position="613"/>
        <end position="640"/>
    </location>
</feature>
<feature type="region of interest" description="Disordered" evidence="2">
    <location>
        <begin position="783"/>
        <end position="816"/>
    </location>
</feature>
<organism evidence="4 5">
    <name type="scientific">Oedothorax gibbosus</name>
    <dbReference type="NCBI Taxonomy" id="931172"/>
    <lineage>
        <taxon>Eukaryota</taxon>
        <taxon>Metazoa</taxon>
        <taxon>Ecdysozoa</taxon>
        <taxon>Arthropoda</taxon>
        <taxon>Chelicerata</taxon>
        <taxon>Arachnida</taxon>
        <taxon>Araneae</taxon>
        <taxon>Araneomorphae</taxon>
        <taxon>Entelegynae</taxon>
        <taxon>Araneoidea</taxon>
        <taxon>Linyphiidae</taxon>
        <taxon>Erigoninae</taxon>
        <taxon>Oedothorax</taxon>
    </lineage>
</organism>
<dbReference type="GO" id="GO:0005634">
    <property type="term" value="C:nucleus"/>
    <property type="evidence" value="ECO:0007669"/>
    <property type="project" value="TreeGrafter"/>
</dbReference>
<sequence length="1284" mass="143648">MFDCSSGSTTYLSENLLVEANAMSPAQQSFTDTVEEKERSSTLDTTMEDTTQEKDNCRYPTRSQPKNPLKSSDNHPTTSTATKGPWKRKFEESFKDSNKAKSNKDNNKSMEECSSTDELPSRKSNSAGGICPKCKEVFADLHSFTLHVKKHNVDETTCGICSKKLSSASSLDRHMLTHTGEKPFKCKYCPQCFTTNGNMNRHMHIHELEISSRPLVAKKKVKTPNKKLEIANEDAKEKSPECKDNIKSPVGNKKTKAAIKQEIELEQSPDTHCVKPSTHSFPEDLSGLPKDNANQELECSKVELESRAKNSSTPDAKVVKGFEDLVYMAFSSPNFSLVAKKACEETIRLSHSSEYIYKCHTCRKIFPCEIALKKHEAFHQNSLKTVCHDCGCHFSCPQLLEEHMLKHHQSLKKNADIGSAGFMAALGLHQKPKSVPHELSLRENMEVDEMEAKKSTIPSMGNASSDLVVRPGWLMEKFNGNRESTQMKKQSSETKPENSQLGNKFAIGKENTPACKTNQERSNLGITGSKCIPMPVDLTQCTQQESSNDFADITSIISNVAATHVSSKTSNLSKTLQIASSSSEENHSCIPNLEKSPKKKMLNDSKSESKLLHSCALCDYKSTEKSSLMRHMLTHDKERPFKCTLCQMTFTTKSNGERHAKTIHKLPKHELTSVIDYNLKVSTSDGMLKACKYCDKVFENNRGLQHHLRSVTSSCSQKPFICGKCKRGCSTKNNCIRHFQNAHRDLLNELASDNAEGKTLNDFIIVNKHKKIREQQRKLIAVNDSESSANIGDSSNCETSSSEAPSPMPQEAVEQQCSFNDDDRVNAAEGLVCLSEGLNLSIGFRNLQPQQIVEDVPLDLSVRAVDLSERNNFALSQKKRVGYSMNENSSSLNGSFSFANLSSNHTSTESQDTVDYSCFSTPLNLTKKNNPPMFSVGEFTSTSITRPSITSESYPSTSKDNNAMPVLQPKISKSDTHHYCIYCDAKFTQKSNKDRHVRNFHPEHAKPRRNKTFSASHVKSKQASSTLSIATREAILTRVLQHNDSNKQSQMENNHPMPVLIKEESNQVEEGINSDLENVDLASVSSVINTANSPTFTQYLKEDMNSNSYNIGDQTAIPPPQKKIKLSKSDNDKSLTCDYPLCAKTFNCRSSLKRHSVIHTGERDYECQYCLKQFTTNSNMVRHVTNKHSLSELSVSPSTHSEYPALNHSPTLPETSYAAMPFTTQDGQSFECTFCSTTYNNEADRWNHVKQLHPLEYEQMNGKNVNLPDIMSIWKKNGCAKLRR</sequence>
<evidence type="ECO:0000313" key="4">
    <source>
        <dbReference type="EMBL" id="KAG8195236.1"/>
    </source>
</evidence>
<evidence type="ECO:0000256" key="2">
    <source>
        <dbReference type="SAM" id="MobiDB-lite"/>
    </source>
</evidence>
<comment type="caution">
    <text evidence="4">The sequence shown here is derived from an EMBL/GenBank/DDBJ whole genome shotgun (WGS) entry which is preliminary data.</text>
</comment>
<feature type="domain" description="C2H2-type" evidence="3">
    <location>
        <begin position="978"/>
        <end position="1006"/>
    </location>
</feature>
<feature type="domain" description="C2H2-type" evidence="3">
    <location>
        <begin position="184"/>
        <end position="211"/>
    </location>
</feature>
<dbReference type="PANTHER" id="PTHR46451:SF1">
    <property type="entry name" value="RAS-RESPONSIVE ELEMENT-BINDING PROTEIN 1"/>
    <property type="match status" value="1"/>
</dbReference>
<dbReference type="Gene3D" id="3.30.160.60">
    <property type="entry name" value="Classic Zinc Finger"/>
    <property type="match status" value="8"/>
</dbReference>
<dbReference type="Pfam" id="PF00096">
    <property type="entry name" value="zf-C2H2"/>
    <property type="match status" value="3"/>
</dbReference>
<keyword evidence="1" id="KW-0479">Metal-binding</keyword>
<dbReference type="PROSITE" id="PS50157">
    <property type="entry name" value="ZINC_FINGER_C2H2_2"/>
    <property type="match status" value="9"/>
</dbReference>
<dbReference type="InterPro" id="IPR013087">
    <property type="entry name" value="Znf_C2H2_type"/>
</dbReference>
<dbReference type="GO" id="GO:0001228">
    <property type="term" value="F:DNA-binding transcription activator activity, RNA polymerase II-specific"/>
    <property type="evidence" value="ECO:0007669"/>
    <property type="project" value="TreeGrafter"/>
</dbReference>
<feature type="compositionally biased region" description="Polar residues" evidence="2">
    <location>
        <begin position="112"/>
        <end position="127"/>
    </location>
</feature>
<feature type="region of interest" description="Disordered" evidence="2">
    <location>
        <begin position="481"/>
        <end position="500"/>
    </location>
</feature>
<feature type="domain" description="C2H2-type" evidence="3">
    <location>
        <begin position="1135"/>
        <end position="1164"/>
    </location>
</feature>
<reference evidence="4 5" key="1">
    <citation type="journal article" date="2022" name="Nat. Ecol. Evol.">
        <title>A masculinizing supergene underlies an exaggerated male reproductive morph in a spider.</title>
        <authorList>
            <person name="Hendrickx F."/>
            <person name="De Corte Z."/>
            <person name="Sonet G."/>
            <person name="Van Belleghem S.M."/>
            <person name="Kostlbacher S."/>
            <person name="Vangestel C."/>
        </authorList>
    </citation>
    <scope>NUCLEOTIDE SEQUENCE [LARGE SCALE GENOMIC DNA]</scope>
    <source>
        <strain evidence="4">W744_W776</strain>
    </source>
</reference>
<evidence type="ECO:0000256" key="1">
    <source>
        <dbReference type="PROSITE-ProRule" id="PRU00042"/>
    </source>
</evidence>
<dbReference type="SMART" id="SM00355">
    <property type="entry name" value="ZnF_C2H2"/>
    <property type="match status" value="13"/>
</dbReference>
<dbReference type="GO" id="GO:0000978">
    <property type="term" value="F:RNA polymerase II cis-regulatory region sequence-specific DNA binding"/>
    <property type="evidence" value="ECO:0007669"/>
    <property type="project" value="TreeGrafter"/>
</dbReference>
<keyword evidence="1" id="KW-0862">Zinc</keyword>
<keyword evidence="1" id="KW-0863">Zinc-finger</keyword>
<name>A0AAV6VHZ6_9ARAC</name>
<feature type="domain" description="C2H2-type" evidence="3">
    <location>
        <begin position="641"/>
        <end position="669"/>
    </location>
</feature>
<feature type="domain" description="C2H2-type" evidence="3">
    <location>
        <begin position="1165"/>
        <end position="1193"/>
    </location>
</feature>
<evidence type="ECO:0000259" key="3">
    <source>
        <dbReference type="PROSITE" id="PS50157"/>
    </source>
</evidence>
<feature type="domain" description="C2H2-type" evidence="3">
    <location>
        <begin position="357"/>
        <end position="384"/>
    </location>
</feature>
<keyword evidence="5" id="KW-1185">Reference proteome</keyword>
<feature type="region of interest" description="Disordered" evidence="2">
    <location>
        <begin position="23"/>
        <end position="127"/>
    </location>
</feature>
<protein>
    <recommendedName>
        <fullName evidence="3">C2H2-type domain-containing protein</fullName>
    </recommendedName>
</protein>
<feature type="compositionally biased region" description="Polar residues" evidence="2">
    <location>
        <begin position="784"/>
        <end position="804"/>
    </location>
</feature>
<dbReference type="InterPro" id="IPR052795">
    <property type="entry name" value="RREB1"/>
</dbReference>